<evidence type="ECO:0000256" key="5">
    <source>
        <dbReference type="ARBA" id="ARBA00014628"/>
    </source>
</evidence>
<keyword evidence="8 10" id="KW-0456">Lyase</keyword>
<evidence type="ECO:0000256" key="6">
    <source>
        <dbReference type="ARBA" id="ARBA00022723"/>
    </source>
</evidence>
<dbReference type="InterPro" id="IPR041891">
    <property type="entry name" value="Alpha_CA_prokaryot-like"/>
</dbReference>
<dbReference type="InterPro" id="IPR001148">
    <property type="entry name" value="CA_dom"/>
</dbReference>
<comment type="cofactor">
    <cofactor evidence="1 10">
        <name>Zn(2+)</name>
        <dbReference type="ChEBI" id="CHEBI:29105"/>
    </cofactor>
</comment>
<evidence type="ECO:0000256" key="7">
    <source>
        <dbReference type="ARBA" id="ARBA00022833"/>
    </source>
</evidence>
<dbReference type="InterPro" id="IPR018338">
    <property type="entry name" value="Carbonic_anhydrase_a-class_CS"/>
</dbReference>
<feature type="chain" id="PRO_5045010106" description="Carbonic anhydrase" evidence="10">
    <location>
        <begin position="22"/>
        <end position="244"/>
    </location>
</feature>
<comment type="similarity">
    <text evidence="3 10">Belongs to the alpha-carbonic anhydrase family.</text>
</comment>
<dbReference type="Proteomes" id="UP001554567">
    <property type="component" value="Unassembled WGS sequence"/>
</dbReference>
<feature type="domain" description="Alpha-carbonic anhydrase" evidence="11">
    <location>
        <begin position="23"/>
        <end position="244"/>
    </location>
</feature>
<dbReference type="InterPro" id="IPR036398">
    <property type="entry name" value="CA_dom_sf"/>
</dbReference>
<gene>
    <name evidence="12" type="ORF">ABW286_05475</name>
</gene>
<dbReference type="PANTHER" id="PTHR18952">
    <property type="entry name" value="CARBONIC ANHYDRASE"/>
    <property type="match status" value="1"/>
</dbReference>
<proteinExistence type="inferred from homology"/>
<dbReference type="Gene3D" id="3.10.200.10">
    <property type="entry name" value="Alpha carbonic anhydrase"/>
    <property type="match status" value="1"/>
</dbReference>
<evidence type="ECO:0000313" key="13">
    <source>
        <dbReference type="Proteomes" id="UP001554567"/>
    </source>
</evidence>
<dbReference type="SMART" id="SM01057">
    <property type="entry name" value="Carb_anhydrase"/>
    <property type="match status" value="1"/>
</dbReference>
<dbReference type="RefSeq" id="WP_367166914.1">
    <property type="nucleotide sequence ID" value="NZ_JBFKZN010000003.1"/>
</dbReference>
<evidence type="ECO:0000256" key="9">
    <source>
        <dbReference type="ARBA" id="ARBA00048348"/>
    </source>
</evidence>
<dbReference type="EMBL" id="JBFKZN010000003">
    <property type="protein sequence ID" value="MEW5288629.1"/>
    <property type="molecule type" value="Genomic_DNA"/>
</dbReference>
<dbReference type="EC" id="4.2.1.1" evidence="4 10"/>
<evidence type="ECO:0000256" key="4">
    <source>
        <dbReference type="ARBA" id="ARBA00012925"/>
    </source>
</evidence>
<protein>
    <recommendedName>
        <fullName evidence="5 10">Carbonic anhydrase</fullName>
        <ecNumber evidence="4 10">4.2.1.1</ecNumber>
    </recommendedName>
</protein>
<keyword evidence="13" id="KW-1185">Reference proteome</keyword>
<comment type="function">
    <text evidence="2 10">Reversible hydration of carbon dioxide.</text>
</comment>
<accession>A0ABV3MYJ8</accession>
<comment type="catalytic activity">
    <reaction evidence="9 10">
        <text>hydrogencarbonate + H(+) = CO2 + H2O</text>
        <dbReference type="Rhea" id="RHEA:10748"/>
        <dbReference type="ChEBI" id="CHEBI:15377"/>
        <dbReference type="ChEBI" id="CHEBI:15378"/>
        <dbReference type="ChEBI" id="CHEBI:16526"/>
        <dbReference type="ChEBI" id="CHEBI:17544"/>
        <dbReference type="EC" id="4.2.1.1"/>
    </reaction>
</comment>
<dbReference type="InterPro" id="IPR023561">
    <property type="entry name" value="Carbonic_anhydrase_a-class"/>
</dbReference>
<dbReference type="PANTHER" id="PTHR18952:SF265">
    <property type="entry name" value="CARBONIC ANHYDRASE"/>
    <property type="match status" value="1"/>
</dbReference>
<dbReference type="SUPFAM" id="SSF51069">
    <property type="entry name" value="Carbonic anhydrase"/>
    <property type="match status" value="1"/>
</dbReference>
<evidence type="ECO:0000256" key="10">
    <source>
        <dbReference type="RuleBase" id="RU367011"/>
    </source>
</evidence>
<reference evidence="12 13" key="1">
    <citation type="submission" date="2024-07" db="EMBL/GenBank/DDBJ databases">
        <authorList>
            <person name="Dulla G.F.J."/>
            <person name="Delorm J.G."/>
        </authorList>
    </citation>
    <scope>NUCLEOTIDE SEQUENCE [LARGE SCALE GENOMIC DNA]</scope>
    <source>
        <strain evidence="12 13">JGD 233</strain>
    </source>
</reference>
<sequence length="244" mass="27720">MKIKSSLLLLSIAAFTSSAFASSHWSYEGQQSPEHWGKLSEEFRICHEGQYQSPIDITHVIHGNLPDLEIQFHTDTETIVNNGHTIMVTVRDNDNFLLDDKKFILKQFHFHTPSENHIKGKAFPLEAHFVHANDSNELAVLAVMFEEGEENQALNPLIAAFPTREDHVEVLKQEIDLTKLLPSDQGYYRFSGSLTTPPCTEGIRWLLMKQPVTLSRAQLEKFQAALKHANNRPVQALHGRMIVD</sequence>
<dbReference type="Pfam" id="PF00194">
    <property type="entry name" value="Carb_anhydrase"/>
    <property type="match status" value="1"/>
</dbReference>
<evidence type="ECO:0000256" key="8">
    <source>
        <dbReference type="ARBA" id="ARBA00023239"/>
    </source>
</evidence>
<evidence type="ECO:0000256" key="2">
    <source>
        <dbReference type="ARBA" id="ARBA00002904"/>
    </source>
</evidence>
<name>A0ABV3MYJ8_9GAMM</name>
<feature type="signal peptide" evidence="10">
    <location>
        <begin position="1"/>
        <end position="21"/>
    </location>
</feature>
<evidence type="ECO:0000256" key="3">
    <source>
        <dbReference type="ARBA" id="ARBA00010718"/>
    </source>
</evidence>
<dbReference type="PROSITE" id="PS00162">
    <property type="entry name" value="ALPHA_CA_1"/>
    <property type="match status" value="1"/>
</dbReference>
<keyword evidence="7 10" id="KW-0862">Zinc</keyword>
<evidence type="ECO:0000313" key="12">
    <source>
        <dbReference type="EMBL" id="MEW5288629.1"/>
    </source>
</evidence>
<evidence type="ECO:0000259" key="11">
    <source>
        <dbReference type="PROSITE" id="PS51144"/>
    </source>
</evidence>
<keyword evidence="6 10" id="KW-0479">Metal-binding</keyword>
<evidence type="ECO:0000256" key="1">
    <source>
        <dbReference type="ARBA" id="ARBA00001947"/>
    </source>
</evidence>
<dbReference type="PROSITE" id="PS51144">
    <property type="entry name" value="ALPHA_CA_2"/>
    <property type="match status" value="1"/>
</dbReference>
<keyword evidence="10" id="KW-0732">Signal</keyword>
<comment type="caution">
    <text evidence="12">The sequence shown here is derived from an EMBL/GenBank/DDBJ whole genome shotgun (WGS) entry which is preliminary data.</text>
</comment>
<dbReference type="CDD" id="cd03124">
    <property type="entry name" value="alpha_CA_prokaryotic_like"/>
    <property type="match status" value="1"/>
</dbReference>
<organism evidence="12 13">
    <name type="scientific">Erwinia papayae</name>
    <dbReference type="NCBI Taxonomy" id="206499"/>
    <lineage>
        <taxon>Bacteria</taxon>
        <taxon>Pseudomonadati</taxon>
        <taxon>Pseudomonadota</taxon>
        <taxon>Gammaproteobacteria</taxon>
        <taxon>Enterobacterales</taxon>
        <taxon>Erwiniaceae</taxon>
        <taxon>Erwinia</taxon>
    </lineage>
</organism>